<name>A0A1A9LFV3_9FLAO</name>
<evidence type="ECO:0000313" key="2">
    <source>
        <dbReference type="EMBL" id="OAD92178.1"/>
    </source>
</evidence>
<dbReference type="AlphaFoldDB" id="A0A1A9LFV3"/>
<evidence type="ECO:0000313" key="3">
    <source>
        <dbReference type="Proteomes" id="UP000077552"/>
    </source>
</evidence>
<evidence type="ECO:0000256" key="1">
    <source>
        <dbReference type="SAM" id="MobiDB-lite"/>
    </source>
</evidence>
<proteinExistence type="predicted"/>
<organism evidence="2 3">
    <name type="scientific">Aequorivita soesokkakensis</name>
    <dbReference type="NCBI Taxonomy" id="1385699"/>
    <lineage>
        <taxon>Bacteria</taxon>
        <taxon>Pseudomonadati</taxon>
        <taxon>Bacteroidota</taxon>
        <taxon>Flavobacteriia</taxon>
        <taxon>Flavobacteriales</taxon>
        <taxon>Flavobacteriaceae</taxon>
        <taxon>Aequorivita</taxon>
    </lineage>
</organism>
<dbReference type="Proteomes" id="UP000077552">
    <property type="component" value="Unassembled WGS sequence"/>
</dbReference>
<dbReference type="STRING" id="1385699.A7A78_09650"/>
<keyword evidence="3" id="KW-1185">Reference proteome</keyword>
<reference evidence="2 3" key="1">
    <citation type="submission" date="2016-05" db="EMBL/GenBank/DDBJ databases">
        <title>Genome sequencing of Vitellibacter soesokkakensis RSSK-12.</title>
        <authorList>
            <person name="Thevarajoo S."/>
            <person name="Selvaratnam C."/>
            <person name="Goh K.M."/>
            <person name="Chan K.-G."/>
            <person name="Chong C.S."/>
        </authorList>
    </citation>
    <scope>NUCLEOTIDE SEQUENCE [LARGE SCALE GENOMIC DNA]</scope>
    <source>
        <strain evidence="2 3">RSSK-12</strain>
    </source>
</reference>
<sequence>MVKKFRIWKLLNLRSKLEQRVASDERREIWDLGFGNKKFSTCNLHPHPNKKQKTPKGGAFRGPALIY</sequence>
<comment type="caution">
    <text evidence="2">The sequence shown here is derived from an EMBL/GenBank/DDBJ whole genome shotgun (WGS) entry which is preliminary data.</text>
</comment>
<feature type="region of interest" description="Disordered" evidence="1">
    <location>
        <begin position="43"/>
        <end position="67"/>
    </location>
</feature>
<protein>
    <submittedName>
        <fullName evidence="2">Uncharacterized protein</fullName>
    </submittedName>
</protein>
<accession>A0A1A9LFV3</accession>
<gene>
    <name evidence="2" type="ORF">A7A78_09650</name>
</gene>
<dbReference type="EMBL" id="LXIE01000004">
    <property type="protein sequence ID" value="OAD92178.1"/>
    <property type="molecule type" value="Genomic_DNA"/>
</dbReference>